<evidence type="ECO:0000313" key="4">
    <source>
        <dbReference type="EMBL" id="MFD1047997.1"/>
    </source>
</evidence>
<dbReference type="Gene3D" id="3.40.50.300">
    <property type="entry name" value="P-loop containing nucleotide triphosphate hydrolases"/>
    <property type="match status" value="1"/>
</dbReference>
<accession>A0ABW3MCZ4</accession>
<keyword evidence="2 4" id="KW-0067">ATP-binding</keyword>
<evidence type="ECO:0000313" key="5">
    <source>
        <dbReference type="Proteomes" id="UP001597045"/>
    </source>
</evidence>
<reference evidence="5" key="1">
    <citation type="journal article" date="2019" name="Int. J. Syst. Evol. Microbiol.">
        <title>The Global Catalogue of Microorganisms (GCM) 10K type strain sequencing project: providing services to taxonomists for standard genome sequencing and annotation.</title>
        <authorList>
            <consortium name="The Broad Institute Genomics Platform"/>
            <consortium name="The Broad Institute Genome Sequencing Center for Infectious Disease"/>
            <person name="Wu L."/>
            <person name="Ma J."/>
        </authorList>
    </citation>
    <scope>NUCLEOTIDE SEQUENCE [LARGE SCALE GENOMIC DNA]</scope>
    <source>
        <strain evidence="5">JCM 31486</strain>
    </source>
</reference>
<feature type="domain" description="ABC transporter" evidence="3">
    <location>
        <begin position="21"/>
        <end position="66"/>
    </location>
</feature>
<dbReference type="GO" id="GO:0005524">
    <property type="term" value="F:ATP binding"/>
    <property type="evidence" value="ECO:0007669"/>
    <property type="project" value="UniProtKB-KW"/>
</dbReference>
<dbReference type="Proteomes" id="UP001597045">
    <property type="component" value="Unassembled WGS sequence"/>
</dbReference>
<sequence length="71" mass="7189">MGFLDASGLAYKLPDGRELFRDVAFRVGAGSVVALIGANGVGKTTLLRILGGELAPTDGGVRIEGVGTTTL</sequence>
<evidence type="ECO:0000259" key="3">
    <source>
        <dbReference type="Pfam" id="PF00005"/>
    </source>
</evidence>
<dbReference type="Pfam" id="PF00005">
    <property type="entry name" value="ABC_tran"/>
    <property type="match status" value="1"/>
</dbReference>
<keyword evidence="5" id="KW-1185">Reference proteome</keyword>
<dbReference type="SUPFAM" id="SSF52540">
    <property type="entry name" value="P-loop containing nucleoside triphosphate hydrolases"/>
    <property type="match status" value="1"/>
</dbReference>
<dbReference type="InterPro" id="IPR003439">
    <property type="entry name" value="ABC_transporter-like_ATP-bd"/>
</dbReference>
<gene>
    <name evidence="4" type="ORF">ACFQ1S_21885</name>
</gene>
<keyword evidence="1" id="KW-0547">Nucleotide-binding</keyword>
<organism evidence="4 5">
    <name type="scientific">Kibdelosporangium lantanae</name>
    <dbReference type="NCBI Taxonomy" id="1497396"/>
    <lineage>
        <taxon>Bacteria</taxon>
        <taxon>Bacillati</taxon>
        <taxon>Actinomycetota</taxon>
        <taxon>Actinomycetes</taxon>
        <taxon>Pseudonocardiales</taxon>
        <taxon>Pseudonocardiaceae</taxon>
        <taxon>Kibdelosporangium</taxon>
    </lineage>
</organism>
<evidence type="ECO:0000256" key="2">
    <source>
        <dbReference type="ARBA" id="ARBA00022840"/>
    </source>
</evidence>
<dbReference type="InterPro" id="IPR027417">
    <property type="entry name" value="P-loop_NTPase"/>
</dbReference>
<proteinExistence type="predicted"/>
<protein>
    <submittedName>
        <fullName evidence="4">ATP-binding cassette domain-containing protein</fullName>
    </submittedName>
</protein>
<dbReference type="PANTHER" id="PTHR43158:SF2">
    <property type="entry name" value="SKFA PEPTIDE EXPORT ATP-BINDING PROTEIN SKFE"/>
    <property type="match status" value="1"/>
</dbReference>
<comment type="caution">
    <text evidence="4">The sequence shown here is derived from an EMBL/GenBank/DDBJ whole genome shotgun (WGS) entry which is preliminary data.</text>
</comment>
<name>A0ABW3MCZ4_9PSEU</name>
<dbReference type="EMBL" id="JBHTIS010001350">
    <property type="protein sequence ID" value="MFD1047997.1"/>
    <property type="molecule type" value="Genomic_DNA"/>
</dbReference>
<dbReference type="PANTHER" id="PTHR43158">
    <property type="entry name" value="SKFA PEPTIDE EXPORT ATP-BINDING PROTEIN SKFE"/>
    <property type="match status" value="1"/>
</dbReference>
<evidence type="ECO:0000256" key="1">
    <source>
        <dbReference type="ARBA" id="ARBA00022741"/>
    </source>
</evidence>
<feature type="non-terminal residue" evidence="4">
    <location>
        <position position="71"/>
    </location>
</feature>